<accession>A0A0U1M757</accession>
<sequence>MQIYSIVAAATLSLAGTAHAWAQAADGTWIANGNTYIFTDNLQNRWEVDEACTIMNTNTWLSSYEDCAYWLNSEGQIVRGRCTPAVRPVGDPANVVKCE</sequence>
<evidence type="ECO:0000313" key="2">
    <source>
        <dbReference type="EMBL" id="CRG91378.1"/>
    </source>
</evidence>
<organism evidence="2 3">
    <name type="scientific">Talaromyces islandicus</name>
    <name type="common">Penicillium islandicum</name>
    <dbReference type="NCBI Taxonomy" id="28573"/>
    <lineage>
        <taxon>Eukaryota</taxon>
        <taxon>Fungi</taxon>
        <taxon>Dikarya</taxon>
        <taxon>Ascomycota</taxon>
        <taxon>Pezizomycotina</taxon>
        <taxon>Eurotiomycetes</taxon>
        <taxon>Eurotiomycetidae</taxon>
        <taxon>Eurotiales</taxon>
        <taxon>Trichocomaceae</taxon>
        <taxon>Talaromyces</taxon>
        <taxon>Talaromyces sect. Islandici</taxon>
    </lineage>
</organism>
<protein>
    <submittedName>
        <fullName evidence="2">Uncharacterized protein</fullName>
    </submittedName>
</protein>
<gene>
    <name evidence="2" type="ORF">PISL3812_08426</name>
</gene>
<dbReference type="EMBL" id="CVMT01000009">
    <property type="protein sequence ID" value="CRG91378.1"/>
    <property type="molecule type" value="Genomic_DNA"/>
</dbReference>
<dbReference type="OMA" id="WEVDEAC"/>
<feature type="chain" id="PRO_5006711626" evidence="1">
    <location>
        <begin position="23"/>
        <end position="99"/>
    </location>
</feature>
<proteinExistence type="predicted"/>
<evidence type="ECO:0000256" key="1">
    <source>
        <dbReference type="SAM" id="SignalP"/>
    </source>
</evidence>
<feature type="signal peptide" evidence="1">
    <location>
        <begin position="1"/>
        <end position="22"/>
    </location>
</feature>
<keyword evidence="3" id="KW-1185">Reference proteome</keyword>
<keyword evidence="1" id="KW-0732">Signal</keyword>
<reference evidence="2 3" key="1">
    <citation type="submission" date="2015-04" db="EMBL/GenBank/DDBJ databases">
        <authorList>
            <person name="Syromyatnikov M.Y."/>
            <person name="Popov V.N."/>
        </authorList>
    </citation>
    <scope>NUCLEOTIDE SEQUENCE [LARGE SCALE GENOMIC DNA]</scope>
    <source>
        <strain evidence="2">WF-38-12</strain>
    </source>
</reference>
<dbReference type="Proteomes" id="UP000054383">
    <property type="component" value="Unassembled WGS sequence"/>
</dbReference>
<name>A0A0U1M757_TALIS</name>
<dbReference type="AlphaFoldDB" id="A0A0U1M757"/>
<dbReference type="OrthoDB" id="4410170at2759"/>
<evidence type="ECO:0000313" key="3">
    <source>
        <dbReference type="Proteomes" id="UP000054383"/>
    </source>
</evidence>